<accession>A0A0L0ES47</accession>
<dbReference type="AlphaFoldDB" id="A0A0L0ES47"/>
<proteinExistence type="predicted"/>
<name>A0A0L0ES47_9GAMM</name>
<reference evidence="2" key="1">
    <citation type="submission" date="2015-07" db="EMBL/GenBank/DDBJ databases">
        <title>Draft genome sequence of a Pseudoalteromonas rubra strain, OCN096, isolated from Kaneohe Bay, Oahu, Hawaii.</title>
        <authorList>
            <person name="Beurmann S."/>
            <person name="Ushijima B."/>
            <person name="Belcaid M."/>
            <person name="Callahan S.M."/>
            <person name="Aeby G.S."/>
        </authorList>
    </citation>
    <scope>NUCLEOTIDE SEQUENCE [LARGE SCALE GENOMIC DNA]</scope>
    <source>
        <strain evidence="2">OCN096</strain>
    </source>
</reference>
<comment type="caution">
    <text evidence="1">The sequence shown here is derived from an EMBL/GenBank/DDBJ whole genome shotgun (WGS) entry which is preliminary data.</text>
</comment>
<evidence type="ECO:0000313" key="1">
    <source>
        <dbReference type="EMBL" id="KNC67302.1"/>
    </source>
</evidence>
<gene>
    <name evidence="1" type="ORF">AC626_11590</name>
</gene>
<protein>
    <submittedName>
        <fullName evidence="1">Uncharacterized protein</fullName>
    </submittedName>
</protein>
<dbReference type="EMBL" id="LFZX01000078">
    <property type="protein sequence ID" value="KNC67302.1"/>
    <property type="molecule type" value="Genomic_DNA"/>
</dbReference>
<sequence>MLKKIRRVINAVKRGAIHVDLQLGITLSESLAPVGAVQVPLNLIGHAATGLGITPDPTLGSVATTAAGHLLNCQRWRVQGEGLTPDQTEGGITSCALLHSLNSTDITAESSGITPDPTACELALFAGFQALNIQSFHLQGVT</sequence>
<organism evidence="1 2">
    <name type="scientific">Pseudoalteromonas rubra</name>
    <dbReference type="NCBI Taxonomy" id="43658"/>
    <lineage>
        <taxon>Bacteria</taxon>
        <taxon>Pseudomonadati</taxon>
        <taxon>Pseudomonadota</taxon>
        <taxon>Gammaproteobacteria</taxon>
        <taxon>Alteromonadales</taxon>
        <taxon>Pseudoalteromonadaceae</taxon>
        <taxon>Pseudoalteromonas</taxon>
    </lineage>
</organism>
<evidence type="ECO:0000313" key="2">
    <source>
        <dbReference type="Proteomes" id="UP000036850"/>
    </source>
</evidence>
<dbReference type="Proteomes" id="UP000036850">
    <property type="component" value="Unassembled WGS sequence"/>
</dbReference>
<dbReference type="PATRIC" id="fig|43658.6.peg.338"/>
<dbReference type="OrthoDB" id="90759at2"/>